<gene>
    <name evidence="2" type="ORF">M407DRAFT_226000</name>
</gene>
<dbReference type="AlphaFoldDB" id="A0A0C3QF16"/>
<reference evidence="3" key="2">
    <citation type="submission" date="2015-01" db="EMBL/GenBank/DDBJ databases">
        <title>Evolutionary Origins and Diversification of the Mycorrhizal Mutualists.</title>
        <authorList>
            <consortium name="DOE Joint Genome Institute"/>
            <consortium name="Mycorrhizal Genomics Consortium"/>
            <person name="Kohler A."/>
            <person name="Kuo A."/>
            <person name="Nagy L.G."/>
            <person name="Floudas D."/>
            <person name="Copeland A."/>
            <person name="Barry K.W."/>
            <person name="Cichocki N."/>
            <person name="Veneault-Fourrey C."/>
            <person name="LaButti K."/>
            <person name="Lindquist E.A."/>
            <person name="Lipzen A."/>
            <person name="Lundell T."/>
            <person name="Morin E."/>
            <person name="Murat C."/>
            <person name="Riley R."/>
            <person name="Ohm R."/>
            <person name="Sun H."/>
            <person name="Tunlid A."/>
            <person name="Henrissat B."/>
            <person name="Grigoriev I.V."/>
            <person name="Hibbett D.S."/>
            <person name="Martin F."/>
        </authorList>
    </citation>
    <scope>NUCLEOTIDE SEQUENCE [LARGE SCALE GENOMIC DNA]</scope>
    <source>
        <strain evidence="3">MUT 4182</strain>
    </source>
</reference>
<reference evidence="2 3" key="1">
    <citation type="submission" date="2014-04" db="EMBL/GenBank/DDBJ databases">
        <authorList>
            <consortium name="DOE Joint Genome Institute"/>
            <person name="Kuo A."/>
            <person name="Girlanda M."/>
            <person name="Perotto S."/>
            <person name="Kohler A."/>
            <person name="Nagy L.G."/>
            <person name="Floudas D."/>
            <person name="Copeland A."/>
            <person name="Barry K.W."/>
            <person name="Cichocki N."/>
            <person name="Veneault-Fourrey C."/>
            <person name="LaButti K."/>
            <person name="Lindquist E.A."/>
            <person name="Lipzen A."/>
            <person name="Lundell T."/>
            <person name="Morin E."/>
            <person name="Murat C."/>
            <person name="Sun H."/>
            <person name="Tunlid A."/>
            <person name="Henrissat B."/>
            <person name="Grigoriev I.V."/>
            <person name="Hibbett D.S."/>
            <person name="Martin F."/>
            <person name="Nordberg H.P."/>
            <person name="Cantor M.N."/>
            <person name="Hua S.X."/>
        </authorList>
    </citation>
    <scope>NUCLEOTIDE SEQUENCE [LARGE SCALE GENOMIC DNA]</scope>
    <source>
        <strain evidence="2 3">MUT 4182</strain>
    </source>
</reference>
<organism evidence="2 3">
    <name type="scientific">Tulasnella calospora MUT 4182</name>
    <dbReference type="NCBI Taxonomy" id="1051891"/>
    <lineage>
        <taxon>Eukaryota</taxon>
        <taxon>Fungi</taxon>
        <taxon>Dikarya</taxon>
        <taxon>Basidiomycota</taxon>
        <taxon>Agaricomycotina</taxon>
        <taxon>Agaricomycetes</taxon>
        <taxon>Cantharellales</taxon>
        <taxon>Tulasnellaceae</taxon>
        <taxon>Tulasnella</taxon>
    </lineage>
</organism>
<dbReference type="Proteomes" id="UP000054248">
    <property type="component" value="Unassembled WGS sequence"/>
</dbReference>
<name>A0A0C3QF16_9AGAM</name>
<evidence type="ECO:0000313" key="2">
    <source>
        <dbReference type="EMBL" id="KIO29870.1"/>
    </source>
</evidence>
<keyword evidence="3" id="KW-1185">Reference proteome</keyword>
<feature type="region of interest" description="Disordered" evidence="1">
    <location>
        <begin position="236"/>
        <end position="273"/>
    </location>
</feature>
<dbReference type="EMBL" id="KN822977">
    <property type="protein sequence ID" value="KIO29870.1"/>
    <property type="molecule type" value="Genomic_DNA"/>
</dbReference>
<evidence type="ECO:0000313" key="3">
    <source>
        <dbReference type="Proteomes" id="UP000054248"/>
    </source>
</evidence>
<feature type="region of interest" description="Disordered" evidence="1">
    <location>
        <begin position="112"/>
        <end position="140"/>
    </location>
</feature>
<dbReference type="HOGENOM" id="CLU_1020117_0_0_1"/>
<accession>A0A0C3QF16</accession>
<evidence type="ECO:0000256" key="1">
    <source>
        <dbReference type="SAM" id="MobiDB-lite"/>
    </source>
</evidence>
<proteinExistence type="predicted"/>
<sequence>MLSREAIKVLPDAGHLHLTLRSKSSESVGNELFSFASCQRPRVTQHSEWVPPWSHRCPLISKEYNLSVTKGVGVPAPKSGEQPSFNILLPLLPLYQIVGFVAAVLASTTGEEASSPTRDLGGGKHSFQGRSFSGPTSTIGTARTPARVEIELTEQRALFPMALSTRRLRAVVATEEGSIEKCLGDDLEADGRIGDGSIHHLQTDGSLSHLARLEVGSVALGQLILQSRRVMRNYGSKAEGFPSPSVSSRTVEGSAGPVEMAQTTSMRVVPPMK</sequence>
<feature type="compositionally biased region" description="Polar residues" evidence="1">
    <location>
        <begin position="128"/>
        <end position="140"/>
    </location>
</feature>
<protein>
    <submittedName>
        <fullName evidence="2">Uncharacterized protein</fullName>
    </submittedName>
</protein>